<organism evidence="1 2">
    <name type="scientific">Croceitalea marina</name>
    <dbReference type="NCBI Taxonomy" id="1775166"/>
    <lineage>
        <taxon>Bacteria</taxon>
        <taxon>Pseudomonadati</taxon>
        <taxon>Bacteroidota</taxon>
        <taxon>Flavobacteriia</taxon>
        <taxon>Flavobacteriales</taxon>
        <taxon>Flavobacteriaceae</taxon>
        <taxon>Croceitalea</taxon>
    </lineage>
</organism>
<dbReference type="EMBL" id="JBHULB010000006">
    <property type="protein sequence ID" value="MFD2585902.1"/>
    <property type="molecule type" value="Genomic_DNA"/>
</dbReference>
<evidence type="ECO:0000313" key="2">
    <source>
        <dbReference type="Proteomes" id="UP001597526"/>
    </source>
</evidence>
<gene>
    <name evidence="1" type="ORF">ACFSQJ_03100</name>
</gene>
<dbReference type="PROSITE" id="PS51257">
    <property type="entry name" value="PROKAR_LIPOPROTEIN"/>
    <property type="match status" value="1"/>
</dbReference>
<dbReference type="RefSeq" id="WP_377765453.1">
    <property type="nucleotide sequence ID" value="NZ_JBHULB010000006.1"/>
</dbReference>
<evidence type="ECO:0000313" key="1">
    <source>
        <dbReference type="EMBL" id="MFD2585902.1"/>
    </source>
</evidence>
<evidence type="ECO:0008006" key="3">
    <source>
        <dbReference type="Google" id="ProtNLM"/>
    </source>
</evidence>
<keyword evidence="2" id="KW-1185">Reference proteome</keyword>
<sequence>MKTKPILILLISLLVGCYGKSDKKEEENKISENKFVEVYKEPRHKLVFENKDFKILDVQIKPNDTTLFHRHVNPMFYVSLGWQDYSEQLINTDWKIPAKKGLPNGKTVLDSTYLAQNLIHRITNVGTKTSRLIGILNTGDGLKLNNESNTSELSNRWFRSKRIELNGNESLVYQKMEFPTIIINVSGNEIEVIKDNKNSIHNLRWLVLEDMTQLKSTSNNKIEMIQIEVLK</sequence>
<dbReference type="Proteomes" id="UP001597526">
    <property type="component" value="Unassembled WGS sequence"/>
</dbReference>
<protein>
    <recommendedName>
        <fullName evidence="3">Lipoprotein</fullName>
    </recommendedName>
</protein>
<accession>A0ABW5MRZ7</accession>
<dbReference type="Gene3D" id="2.60.120.10">
    <property type="entry name" value="Jelly Rolls"/>
    <property type="match status" value="1"/>
</dbReference>
<proteinExistence type="predicted"/>
<comment type="caution">
    <text evidence="1">The sequence shown here is derived from an EMBL/GenBank/DDBJ whole genome shotgun (WGS) entry which is preliminary data.</text>
</comment>
<dbReference type="InterPro" id="IPR014710">
    <property type="entry name" value="RmlC-like_jellyroll"/>
</dbReference>
<name>A0ABW5MRZ7_9FLAO</name>
<reference evidence="2" key="1">
    <citation type="journal article" date="2019" name="Int. J. Syst. Evol. Microbiol.">
        <title>The Global Catalogue of Microorganisms (GCM) 10K type strain sequencing project: providing services to taxonomists for standard genome sequencing and annotation.</title>
        <authorList>
            <consortium name="The Broad Institute Genomics Platform"/>
            <consortium name="The Broad Institute Genome Sequencing Center for Infectious Disease"/>
            <person name="Wu L."/>
            <person name="Ma J."/>
        </authorList>
    </citation>
    <scope>NUCLEOTIDE SEQUENCE [LARGE SCALE GENOMIC DNA]</scope>
    <source>
        <strain evidence="2">KCTC 52368</strain>
    </source>
</reference>